<sequence>MDNQKYPVRLERDAAGRYLATCRDVPEALTDGAERDEAKAEMADALMVALEGYRLEGRTLPSPSCPEPGEILVRVKAG</sequence>
<dbReference type="InterPro" id="IPR035069">
    <property type="entry name" value="TTHA1013/TTHA0281-like"/>
</dbReference>
<dbReference type="Gene3D" id="3.30.160.250">
    <property type="match status" value="1"/>
</dbReference>
<evidence type="ECO:0000313" key="1">
    <source>
        <dbReference type="EMBL" id="TQE98615.1"/>
    </source>
</evidence>
<dbReference type="InterPro" id="IPR051404">
    <property type="entry name" value="TA_system_antitoxin"/>
</dbReference>
<accession>A0A540VPD5</accession>
<dbReference type="PANTHER" id="PTHR34504:SF4">
    <property type="entry name" value="ANTITOXIN HICB"/>
    <property type="match status" value="1"/>
</dbReference>
<reference evidence="1 2" key="1">
    <citation type="submission" date="2019-06" db="EMBL/GenBank/DDBJ databases">
        <title>Metagenome assembled Genome of Spiribacter salinus SL48-SHIP from the microbial mat of Salt Lake 48 (Novosibirsk region, Russia).</title>
        <authorList>
            <person name="Shipova A."/>
            <person name="Rozanov A.S."/>
            <person name="Bryanskaya A.V."/>
            <person name="Peltek S.E."/>
        </authorList>
    </citation>
    <scope>NUCLEOTIDE SEQUENCE [LARGE SCALE GENOMIC DNA]</scope>
    <source>
        <strain evidence="1">SL48-SHIP-2</strain>
    </source>
</reference>
<name>A0A540VPD5_9GAMM</name>
<protein>
    <submittedName>
        <fullName evidence="1">Type II toxin-antitoxin system HicB family antitoxin</fullName>
    </submittedName>
</protein>
<proteinExistence type="predicted"/>
<organism evidence="1 2">
    <name type="scientific">Spiribacter salinus</name>
    <dbReference type="NCBI Taxonomy" id="1335746"/>
    <lineage>
        <taxon>Bacteria</taxon>
        <taxon>Pseudomonadati</taxon>
        <taxon>Pseudomonadota</taxon>
        <taxon>Gammaproteobacteria</taxon>
        <taxon>Chromatiales</taxon>
        <taxon>Ectothiorhodospiraceae</taxon>
        <taxon>Spiribacter</taxon>
    </lineage>
</organism>
<dbReference type="SUPFAM" id="SSF143100">
    <property type="entry name" value="TTHA1013/TTHA0281-like"/>
    <property type="match status" value="1"/>
</dbReference>
<dbReference type="Proteomes" id="UP000315400">
    <property type="component" value="Unassembled WGS sequence"/>
</dbReference>
<evidence type="ECO:0000313" key="2">
    <source>
        <dbReference type="Proteomes" id="UP000315400"/>
    </source>
</evidence>
<dbReference type="EMBL" id="VIFK01000165">
    <property type="protein sequence ID" value="TQE98615.1"/>
    <property type="molecule type" value="Genomic_DNA"/>
</dbReference>
<dbReference type="PANTHER" id="PTHR34504">
    <property type="entry name" value="ANTITOXIN HICB"/>
    <property type="match status" value="1"/>
</dbReference>
<dbReference type="AlphaFoldDB" id="A0A540VPD5"/>
<comment type="caution">
    <text evidence="1">The sequence shown here is derived from an EMBL/GenBank/DDBJ whole genome shotgun (WGS) entry which is preliminary data.</text>
</comment>
<gene>
    <name evidence="1" type="ORF">FKY71_12900</name>
</gene>